<keyword evidence="4" id="KW-0496">Mitochondrion</keyword>
<dbReference type="Pfam" id="PF07147">
    <property type="entry name" value="PDCD9"/>
    <property type="match status" value="1"/>
</dbReference>
<evidence type="ECO:0000256" key="1">
    <source>
        <dbReference type="ARBA" id="ARBA00004173"/>
    </source>
</evidence>
<evidence type="ECO:0000256" key="3">
    <source>
        <dbReference type="ARBA" id="ARBA00022980"/>
    </source>
</evidence>
<dbReference type="AlphaFoldDB" id="A0AAD9JE65"/>
<protein>
    <recommendedName>
        <fullName evidence="7">Large ribosomal subunit protein mL37</fullName>
    </recommendedName>
    <alternativeName>
        <fullName evidence="8">39S ribosomal protein L37, mitochondrial</fullName>
    </alternativeName>
</protein>
<keyword evidence="10" id="KW-1185">Reference proteome</keyword>
<keyword evidence="5" id="KW-0687">Ribonucleoprotein</keyword>
<name>A0AAD9JE65_9ANNE</name>
<evidence type="ECO:0000256" key="4">
    <source>
        <dbReference type="ARBA" id="ARBA00023128"/>
    </source>
</evidence>
<accession>A0AAD9JE65</accession>
<dbReference type="GO" id="GO:0006412">
    <property type="term" value="P:translation"/>
    <property type="evidence" value="ECO:0007669"/>
    <property type="project" value="InterPro"/>
</dbReference>
<organism evidence="9 10">
    <name type="scientific">Paralvinella palmiformis</name>
    <dbReference type="NCBI Taxonomy" id="53620"/>
    <lineage>
        <taxon>Eukaryota</taxon>
        <taxon>Metazoa</taxon>
        <taxon>Spiralia</taxon>
        <taxon>Lophotrochozoa</taxon>
        <taxon>Annelida</taxon>
        <taxon>Polychaeta</taxon>
        <taxon>Sedentaria</taxon>
        <taxon>Canalipalpata</taxon>
        <taxon>Terebellida</taxon>
        <taxon>Terebelliformia</taxon>
        <taxon>Alvinellidae</taxon>
        <taxon>Paralvinella</taxon>
    </lineage>
</organism>
<evidence type="ECO:0000313" key="10">
    <source>
        <dbReference type="Proteomes" id="UP001208570"/>
    </source>
</evidence>
<gene>
    <name evidence="9" type="ORF">LSH36_361g04013</name>
</gene>
<dbReference type="EMBL" id="JAODUP010000361">
    <property type="protein sequence ID" value="KAK2151503.1"/>
    <property type="molecule type" value="Genomic_DNA"/>
</dbReference>
<dbReference type="InterPro" id="IPR010793">
    <property type="entry name" value="Ribosomal_mL37/mL65"/>
</dbReference>
<evidence type="ECO:0000256" key="2">
    <source>
        <dbReference type="ARBA" id="ARBA00022946"/>
    </source>
</evidence>
<comment type="subcellular location">
    <subcellularLocation>
        <location evidence="1">Mitochondrion</location>
    </subcellularLocation>
</comment>
<evidence type="ECO:0000256" key="7">
    <source>
        <dbReference type="ARBA" id="ARBA00039442"/>
    </source>
</evidence>
<dbReference type="Proteomes" id="UP001208570">
    <property type="component" value="Unassembled WGS sequence"/>
</dbReference>
<sequence>MMYSFNDVLVRDTPNCETPSSRMRLTLPLYKFSMRHAIKEVYKRRAYVRSSPEPKLWYLEDKNVIDPVKLPDYTTGLFVPKDEQSEEKPVPEELIFASQPKLEDCPDYHESFMYEFHYNTRLMESLKQACIITKTEPLFELPQKIIDTIGKVEIPDQDELVQRCIMQANTWDPTKDKLPRRLNKELPGWRFKAEYGIPQKRIRSLLMQNLIRLCRTVDGKYPSLLRSRALIENPYVSVSYTIHDDVPMLIRGVQDWLMTSVEPLKPWADMERIDATTLHKLPDLSPLAPTIDLAHQHVYKENENITGYKNGFHFSNPHTLYMTTVENRRVDEHQAKLLMFCFANCLATAKAQYGPDVRELPAPVTIQCVSSDSIRFNFTCFQLNTLDLASSGGVKNLVWFDSDHAMYNKILPRRAMLRNTQYEDYDPEVFEKILAFYIQGVNLSQTKEPVEEKL</sequence>
<keyword evidence="2" id="KW-0809">Transit peptide</keyword>
<keyword evidence="3" id="KW-0689">Ribosomal protein</keyword>
<dbReference type="GO" id="GO:0003735">
    <property type="term" value="F:structural constituent of ribosome"/>
    <property type="evidence" value="ECO:0007669"/>
    <property type="project" value="InterPro"/>
</dbReference>
<dbReference type="PANTHER" id="PTHR15889:SF2">
    <property type="entry name" value="LARGE RIBOSOMAL SUBUNIT PROTEIN ML37"/>
    <property type="match status" value="1"/>
</dbReference>
<dbReference type="GO" id="GO:1990904">
    <property type="term" value="C:ribonucleoprotein complex"/>
    <property type="evidence" value="ECO:0007669"/>
    <property type="project" value="UniProtKB-KW"/>
</dbReference>
<dbReference type="PANTHER" id="PTHR15889">
    <property type="entry name" value="MITOCHONDRIAL RIBOSOMAL PROTEIN L37"/>
    <property type="match status" value="1"/>
</dbReference>
<evidence type="ECO:0000256" key="5">
    <source>
        <dbReference type="ARBA" id="ARBA00023274"/>
    </source>
</evidence>
<dbReference type="GO" id="GO:0005739">
    <property type="term" value="C:mitochondrion"/>
    <property type="evidence" value="ECO:0007669"/>
    <property type="project" value="UniProtKB-SubCell"/>
</dbReference>
<evidence type="ECO:0000256" key="6">
    <source>
        <dbReference type="ARBA" id="ARBA00037985"/>
    </source>
</evidence>
<comment type="caution">
    <text evidence="9">The sequence shown here is derived from an EMBL/GenBank/DDBJ whole genome shotgun (WGS) entry which is preliminary data.</text>
</comment>
<evidence type="ECO:0000313" key="9">
    <source>
        <dbReference type="EMBL" id="KAK2151503.1"/>
    </source>
</evidence>
<evidence type="ECO:0000256" key="8">
    <source>
        <dbReference type="ARBA" id="ARBA00041617"/>
    </source>
</evidence>
<comment type="similarity">
    <text evidence="6">Belongs to the mitochondrion-specific ribosomal protein mL37 family.</text>
</comment>
<reference evidence="9" key="1">
    <citation type="journal article" date="2023" name="Mol. Biol. Evol.">
        <title>Third-Generation Sequencing Reveals the Adaptive Role of the Epigenome in Three Deep-Sea Polychaetes.</title>
        <authorList>
            <person name="Perez M."/>
            <person name="Aroh O."/>
            <person name="Sun Y."/>
            <person name="Lan Y."/>
            <person name="Juniper S.K."/>
            <person name="Young C.R."/>
            <person name="Angers B."/>
            <person name="Qian P.Y."/>
        </authorList>
    </citation>
    <scope>NUCLEOTIDE SEQUENCE</scope>
    <source>
        <strain evidence="9">P08H-3</strain>
    </source>
</reference>
<dbReference type="InterPro" id="IPR052482">
    <property type="entry name" value="mtLSU_mL37"/>
</dbReference>
<proteinExistence type="inferred from homology"/>
<dbReference type="GO" id="GO:0005840">
    <property type="term" value="C:ribosome"/>
    <property type="evidence" value="ECO:0007669"/>
    <property type="project" value="UniProtKB-KW"/>
</dbReference>